<sequence length="778" mass="84174">MRVGIILAAFIVYTVGISAAYAEEFDIRFLPQKLVEGSEAKMQVFIAEGETIIPKKITDLTITSLDSSILHIEKIHDSSSFVTDITVKAGKPGTTTIYLAAPGFDSKEIPVTIYGNKNHASTLLVKITPDTFTTSGPNEGYIAVELADEDGFPVVAKEDTVISLDTANREIIELASQNLLIKKGEYFAHSKFTIKKSGEATIYSTAQGIETKSSTIKVEEDEDLTIKMYTYPTTLSIHDASQGFVIAQLQDSSGRPVIAQKDIIVYYKVADSDYAEATNYSSNYKQKSSGYFQISKGTYWGYSQYSLPEGIEDTYELSISTEEPLVIETTEITSKDLELMDDKLVQFQTLPVLATGKRELIGVLHLEDEDGKPVVAKKELAIRIDSSDSKALTVEDVILEAGNQVALVFGKIGHSVPTDLELRPAVNEGELTTIEVFGPNKDSLELVVEPLIPDVLSGTDFPVVMYLKDGTELTSFPEDSDVFVSPNEHIQIQTKKIVQKDTLVLFDAKSLKKGSVDLLVETGDFDDTSTIESLSSDPADIIFDHSKSIFVGSNDMFSIQLVNSEGLPTYATNDVMINLVVKDQAIAEMPSTITIPRGSYYALFDVAPKTTGTTEVSLLSKELPLVSDEITVASLAPTLSVSGPDSVEFGETFVVTVSAKSGEKPLVGLNVDWQISGGINQISDTQTGSTGDAVISVIPQGSNVNVIATIGGQWYSPASISKSITINSSEGIPMEEQPSKPDYSLEIFGIDPILIIVPGAIGAAGFMLKKKGQLKIKN</sequence>
<keyword evidence="3" id="KW-1185">Reference proteome</keyword>
<dbReference type="KEGG" id="tah:SU86_005610"/>
<dbReference type="STRING" id="1603555.SU86_005610"/>
<feature type="transmembrane region" description="Helical" evidence="1">
    <location>
        <begin position="747"/>
        <end position="768"/>
    </location>
</feature>
<dbReference type="GeneID" id="24875874"/>
<reference evidence="2 3" key="1">
    <citation type="journal article" date="2016" name="Sci. Rep.">
        <title>A novel ammonia-oxidizing archaeon from wastewater treatment plant: Its enrichment, physiological and genomic characteristics.</title>
        <authorList>
            <person name="Li Y."/>
            <person name="Ding K."/>
            <person name="Wen X."/>
            <person name="Zhang B."/>
            <person name="Shen B."/>
            <person name="Yang Y."/>
        </authorList>
    </citation>
    <scope>NUCLEOTIDE SEQUENCE [LARGE SCALE GENOMIC DNA]</scope>
    <source>
        <strain evidence="2 3">SAT1</strain>
    </source>
</reference>
<gene>
    <name evidence="2" type="ORF">SU86_005610</name>
</gene>
<organism evidence="2 3">
    <name type="scientific">Candidatus Nitrosotenuis cloacae</name>
    <dbReference type="NCBI Taxonomy" id="1603555"/>
    <lineage>
        <taxon>Archaea</taxon>
        <taxon>Nitrososphaerota</taxon>
        <taxon>Candidatus Nitrosotenuis</taxon>
    </lineage>
</organism>
<dbReference type="Proteomes" id="UP000266745">
    <property type="component" value="Chromosome"/>
</dbReference>
<keyword evidence="1" id="KW-1133">Transmembrane helix</keyword>
<name>A0A3G1B2F4_9ARCH</name>
<evidence type="ECO:0000313" key="2">
    <source>
        <dbReference type="EMBL" id="AJZ75926.1"/>
    </source>
</evidence>
<proteinExistence type="predicted"/>
<evidence type="ECO:0000256" key="1">
    <source>
        <dbReference type="SAM" id="Phobius"/>
    </source>
</evidence>
<keyword evidence="1" id="KW-0812">Transmembrane</keyword>
<dbReference type="RefSeq" id="WP_048188775.1">
    <property type="nucleotide sequence ID" value="NZ_CP011097.1"/>
</dbReference>
<dbReference type="AlphaFoldDB" id="A0A3G1B2F4"/>
<evidence type="ECO:0000313" key="3">
    <source>
        <dbReference type="Proteomes" id="UP000266745"/>
    </source>
</evidence>
<keyword evidence="1" id="KW-0472">Membrane</keyword>
<protein>
    <submittedName>
        <fullName evidence="2">Uncharacterized protein</fullName>
    </submittedName>
</protein>
<accession>A0A3G1B2F4</accession>
<dbReference type="EMBL" id="CP011097">
    <property type="protein sequence ID" value="AJZ75926.1"/>
    <property type="molecule type" value="Genomic_DNA"/>
</dbReference>
<dbReference type="OrthoDB" id="3157at2157"/>